<organism evidence="2 3">
    <name type="scientific">Serendipita vermifera MAFF 305830</name>
    <dbReference type="NCBI Taxonomy" id="933852"/>
    <lineage>
        <taxon>Eukaryota</taxon>
        <taxon>Fungi</taxon>
        <taxon>Dikarya</taxon>
        <taxon>Basidiomycota</taxon>
        <taxon>Agaricomycotina</taxon>
        <taxon>Agaricomycetes</taxon>
        <taxon>Sebacinales</taxon>
        <taxon>Serendipitaceae</taxon>
        <taxon>Serendipita</taxon>
    </lineage>
</organism>
<sequence>MRKIPSRGSLDISMIPFCSIYCLLMWVGGHHPEPRQPRLIAVPETTKRTSPLKQVQ</sequence>
<keyword evidence="3" id="KW-1185">Reference proteome</keyword>
<name>A0A0C3BA31_SERVB</name>
<protein>
    <submittedName>
        <fullName evidence="2">Uncharacterized protein</fullName>
    </submittedName>
</protein>
<dbReference type="HOGENOM" id="CLU_3015656_0_0_1"/>
<dbReference type="EMBL" id="KN824293">
    <property type="protein sequence ID" value="KIM28321.1"/>
    <property type="molecule type" value="Genomic_DNA"/>
</dbReference>
<evidence type="ECO:0000313" key="3">
    <source>
        <dbReference type="Proteomes" id="UP000054097"/>
    </source>
</evidence>
<dbReference type="Proteomes" id="UP000054097">
    <property type="component" value="Unassembled WGS sequence"/>
</dbReference>
<evidence type="ECO:0000313" key="2">
    <source>
        <dbReference type="EMBL" id="KIM28321.1"/>
    </source>
</evidence>
<evidence type="ECO:0000256" key="1">
    <source>
        <dbReference type="SAM" id="MobiDB-lite"/>
    </source>
</evidence>
<reference evidence="3" key="2">
    <citation type="submission" date="2015-01" db="EMBL/GenBank/DDBJ databases">
        <title>Evolutionary Origins and Diversification of the Mycorrhizal Mutualists.</title>
        <authorList>
            <consortium name="DOE Joint Genome Institute"/>
            <consortium name="Mycorrhizal Genomics Consortium"/>
            <person name="Kohler A."/>
            <person name="Kuo A."/>
            <person name="Nagy L.G."/>
            <person name="Floudas D."/>
            <person name="Copeland A."/>
            <person name="Barry K.W."/>
            <person name="Cichocki N."/>
            <person name="Veneault-Fourrey C."/>
            <person name="LaButti K."/>
            <person name="Lindquist E.A."/>
            <person name="Lipzen A."/>
            <person name="Lundell T."/>
            <person name="Morin E."/>
            <person name="Murat C."/>
            <person name="Riley R."/>
            <person name="Ohm R."/>
            <person name="Sun H."/>
            <person name="Tunlid A."/>
            <person name="Henrissat B."/>
            <person name="Grigoriev I.V."/>
            <person name="Hibbett D.S."/>
            <person name="Martin F."/>
        </authorList>
    </citation>
    <scope>NUCLEOTIDE SEQUENCE [LARGE SCALE GENOMIC DNA]</scope>
    <source>
        <strain evidence="3">MAFF 305830</strain>
    </source>
</reference>
<gene>
    <name evidence="2" type="ORF">M408DRAFT_139899</name>
</gene>
<dbReference type="AlphaFoldDB" id="A0A0C3BA31"/>
<proteinExistence type="predicted"/>
<feature type="region of interest" description="Disordered" evidence="1">
    <location>
        <begin position="37"/>
        <end position="56"/>
    </location>
</feature>
<accession>A0A0C3BA31</accession>
<reference evidence="2 3" key="1">
    <citation type="submission" date="2014-04" db="EMBL/GenBank/DDBJ databases">
        <authorList>
            <consortium name="DOE Joint Genome Institute"/>
            <person name="Kuo A."/>
            <person name="Zuccaro A."/>
            <person name="Kohler A."/>
            <person name="Nagy L.G."/>
            <person name="Floudas D."/>
            <person name="Copeland A."/>
            <person name="Barry K.W."/>
            <person name="Cichocki N."/>
            <person name="Veneault-Fourrey C."/>
            <person name="LaButti K."/>
            <person name="Lindquist E.A."/>
            <person name="Lipzen A."/>
            <person name="Lundell T."/>
            <person name="Morin E."/>
            <person name="Murat C."/>
            <person name="Sun H."/>
            <person name="Tunlid A."/>
            <person name="Henrissat B."/>
            <person name="Grigoriev I.V."/>
            <person name="Hibbett D.S."/>
            <person name="Martin F."/>
            <person name="Nordberg H.P."/>
            <person name="Cantor M.N."/>
            <person name="Hua S.X."/>
        </authorList>
    </citation>
    <scope>NUCLEOTIDE SEQUENCE [LARGE SCALE GENOMIC DNA]</scope>
    <source>
        <strain evidence="2 3">MAFF 305830</strain>
    </source>
</reference>